<comment type="cofactor">
    <cofactor evidence="5">
        <name>Mg(2+)</name>
        <dbReference type="ChEBI" id="CHEBI:18420"/>
    </cofactor>
</comment>
<dbReference type="EMBL" id="JAYGHG010000003">
    <property type="protein sequence ID" value="MEA5580384.1"/>
    <property type="molecule type" value="Genomic_DNA"/>
</dbReference>
<feature type="active site" description="Proton donor" evidence="5">
    <location>
        <position position="271"/>
    </location>
</feature>
<dbReference type="GO" id="GO:0008909">
    <property type="term" value="F:isochorismate synthase activity"/>
    <property type="evidence" value="ECO:0007669"/>
    <property type="project" value="UniProtKB-EC"/>
</dbReference>
<comment type="caution">
    <text evidence="7">The sequence shown here is derived from an EMBL/GenBank/DDBJ whole genome shotgun (WGS) entry which is preliminary data.</text>
</comment>
<protein>
    <recommendedName>
        <fullName evidence="5">Isochorismate synthase MenF</fullName>
        <ecNumber evidence="5">5.4.4.2</ecNumber>
    </recommendedName>
    <alternativeName>
        <fullName evidence="5">Isochorismate mutase</fullName>
    </alternativeName>
</protein>
<evidence type="ECO:0000313" key="8">
    <source>
        <dbReference type="Proteomes" id="UP001302120"/>
    </source>
</evidence>
<keyword evidence="5" id="KW-0474">Menaquinone biosynthesis</keyword>
<sequence length="469" mass="53955">MIYSHDKGYSKYQIQLSQKIKKISKSIITSSINHHKIIRIEVKIDNNIEPLQWLLQQQNSSKTYWSDREHRFEMAGVGEADVEFGQNSIEYSKFFPKLKSRLSSSYKNLRYYGGISFNQNRQREQNWQQFGNYRFVVPKFEIYAEKDETYLACNFLLKDSQNYRLQLNQLLSELKNLVFDQPSHPISLPTLISRTNLPNQSDWNRNVNAALTSFTQGDTTKIVLARKSIFEFNDKIEPLNLLLFLKKNNPHLFHFCFQPSLGNAFIGASPERLYNRTERLLQTEALAGTRPRGNSLEEDQNLSQELLTSEKDIREHQLVIHTLRKVLHQLCHSIGKPRDPVLLKLNKVQHLYTPCNGILLEDFSDVEILPQLNPTPAVGGYPREQALMAINELEPFDRGWYAAPVGSIGHNSAEFAVAIRSGLVQNNQLSLFSGSGIVEGSQPEAEWQEIENKLGTFIHMIDCLSKDKQ</sequence>
<accession>A0ABU5UA38</accession>
<dbReference type="SUPFAM" id="SSF56322">
    <property type="entry name" value="ADC synthase"/>
    <property type="match status" value="1"/>
</dbReference>
<dbReference type="InterPro" id="IPR005801">
    <property type="entry name" value="ADC_synthase"/>
</dbReference>
<dbReference type="HAMAP" id="MF_01935">
    <property type="entry name" value="MenF"/>
    <property type="match status" value="1"/>
</dbReference>
<gene>
    <name evidence="5" type="primary">menF</name>
    <name evidence="7" type="ORF">VB620_03395</name>
</gene>
<feature type="active site" description="Proton acceptor" evidence="5">
    <location>
        <position position="221"/>
    </location>
</feature>
<comment type="similarity">
    <text evidence="2 5">Belongs to the isochorismate synthase family.</text>
</comment>
<evidence type="ECO:0000256" key="3">
    <source>
        <dbReference type="ARBA" id="ARBA00022842"/>
    </source>
</evidence>
<evidence type="ECO:0000259" key="6">
    <source>
        <dbReference type="Pfam" id="PF00425"/>
    </source>
</evidence>
<dbReference type="EC" id="5.4.4.2" evidence="5"/>
<dbReference type="InterPro" id="IPR004561">
    <property type="entry name" value="IsoChor_synthase"/>
</dbReference>
<comment type="pathway">
    <text evidence="5">Quinol/quinone metabolism; menaquinone biosynthesis.</text>
</comment>
<keyword evidence="5" id="KW-0479">Metal-binding</keyword>
<keyword evidence="8" id="KW-1185">Reference proteome</keyword>
<dbReference type="PANTHER" id="PTHR47253:SF4">
    <property type="entry name" value="ISOCHORISMATE SYNTHASE 2, CHLOROPLASTIC"/>
    <property type="match status" value="1"/>
</dbReference>
<comment type="pathway">
    <text evidence="5">Quinol/quinone metabolism; 1,4-dihydroxy-2-naphthoate biosynthesis; 1,4-dihydroxy-2-naphthoate from chorismate: step 1/7.</text>
</comment>
<keyword evidence="3 5" id="KW-0460">Magnesium</keyword>
<dbReference type="RefSeq" id="WP_323194726.1">
    <property type="nucleotide sequence ID" value="NZ_JAYGHG010000003.1"/>
</dbReference>
<comment type="function">
    <text evidence="5">Catalyzes the conversion of chorismate to isochorismate.</text>
</comment>
<evidence type="ECO:0000256" key="4">
    <source>
        <dbReference type="ARBA" id="ARBA00023235"/>
    </source>
</evidence>
<evidence type="ECO:0000256" key="2">
    <source>
        <dbReference type="ARBA" id="ARBA00005297"/>
    </source>
</evidence>
<dbReference type="InterPro" id="IPR044250">
    <property type="entry name" value="MenF-like"/>
</dbReference>
<keyword evidence="4 5" id="KW-0413">Isomerase</keyword>
<dbReference type="InterPro" id="IPR034681">
    <property type="entry name" value="MenF"/>
</dbReference>
<name>A0ABU5UA38_9CYAN</name>
<feature type="binding site" evidence="5">
    <location>
        <position position="315"/>
    </location>
    <ligand>
        <name>Mg(2+)</name>
        <dbReference type="ChEBI" id="CHEBI:18420"/>
    </ligand>
</feature>
<proteinExistence type="inferred from homology"/>
<organism evidence="7 8">
    <name type="scientific">Nodularia harveyana UHCC-0300</name>
    <dbReference type="NCBI Taxonomy" id="2974287"/>
    <lineage>
        <taxon>Bacteria</taxon>
        <taxon>Bacillati</taxon>
        <taxon>Cyanobacteriota</taxon>
        <taxon>Cyanophyceae</taxon>
        <taxon>Nostocales</taxon>
        <taxon>Nodulariaceae</taxon>
        <taxon>Nodularia</taxon>
    </lineage>
</organism>
<dbReference type="InterPro" id="IPR015890">
    <property type="entry name" value="Chorismate_C"/>
</dbReference>
<dbReference type="Proteomes" id="UP001302120">
    <property type="component" value="Unassembled WGS sequence"/>
</dbReference>
<comment type="catalytic activity">
    <reaction evidence="1 5">
        <text>chorismate = isochorismate</text>
        <dbReference type="Rhea" id="RHEA:18985"/>
        <dbReference type="ChEBI" id="CHEBI:29748"/>
        <dbReference type="ChEBI" id="CHEBI:29780"/>
        <dbReference type="EC" id="5.4.4.2"/>
    </reaction>
</comment>
<dbReference type="PANTHER" id="PTHR47253">
    <property type="match status" value="1"/>
</dbReference>
<feature type="binding site" evidence="5">
    <location>
        <position position="449"/>
    </location>
    <ligand>
        <name>Mg(2+)</name>
        <dbReference type="ChEBI" id="CHEBI:18420"/>
    </ligand>
</feature>
<evidence type="ECO:0000256" key="1">
    <source>
        <dbReference type="ARBA" id="ARBA00000799"/>
    </source>
</evidence>
<dbReference type="Pfam" id="PF00425">
    <property type="entry name" value="Chorismate_bind"/>
    <property type="match status" value="1"/>
</dbReference>
<evidence type="ECO:0000313" key="7">
    <source>
        <dbReference type="EMBL" id="MEA5580384.1"/>
    </source>
</evidence>
<reference evidence="7 8" key="1">
    <citation type="submission" date="2023-12" db="EMBL/GenBank/DDBJ databases">
        <title>Baltic Sea Cyanobacteria.</title>
        <authorList>
            <person name="Delbaje E."/>
            <person name="Fewer D.P."/>
            <person name="Shishido T.K."/>
        </authorList>
    </citation>
    <scope>NUCLEOTIDE SEQUENCE [LARGE SCALE GENOMIC DNA]</scope>
    <source>
        <strain evidence="7 8">UHCC-0300</strain>
    </source>
</reference>
<feature type="domain" description="Chorismate-utilising enzyme C-terminal" evidence="6">
    <location>
        <begin position="200"/>
        <end position="453"/>
    </location>
</feature>
<dbReference type="Gene3D" id="3.60.120.10">
    <property type="entry name" value="Anthranilate synthase"/>
    <property type="match status" value="1"/>
</dbReference>
<evidence type="ECO:0000256" key="5">
    <source>
        <dbReference type="HAMAP-Rule" id="MF_01935"/>
    </source>
</evidence>
<dbReference type="NCBIfam" id="TIGR00543">
    <property type="entry name" value="isochor_syn"/>
    <property type="match status" value="1"/>
</dbReference>